<evidence type="ECO:0000259" key="1">
    <source>
        <dbReference type="Pfam" id="PF07727"/>
    </source>
</evidence>
<dbReference type="PANTHER" id="PTHR11439">
    <property type="entry name" value="GAG-POL-RELATED RETROTRANSPOSON"/>
    <property type="match status" value="1"/>
</dbReference>
<reference evidence="2" key="1">
    <citation type="journal article" date="2022" name="Int. J. Mol. Sci.">
        <title>Draft Genome of Tanacetum Coccineum: Genomic Comparison of Closely Related Tanacetum-Family Plants.</title>
        <authorList>
            <person name="Yamashiro T."/>
            <person name="Shiraishi A."/>
            <person name="Nakayama K."/>
            <person name="Satake H."/>
        </authorList>
    </citation>
    <scope>NUCLEOTIDE SEQUENCE</scope>
</reference>
<dbReference type="EMBL" id="BQNB010013186">
    <property type="protein sequence ID" value="GJT12897.1"/>
    <property type="molecule type" value="Genomic_DNA"/>
</dbReference>
<sequence>MECQENRNFVALLVYVDDIIITGNNTVEIEKFKKNLKTKFQIKDLGKLKYFLGIEVLKTEQGLCLSQRKYCLDLLSDFGLLACKPTATPLDQNFSLSIEPTELDSILDNIPKYQKLIGKLIYLTHTRLDISYSVHCLSQFMHKPLRSHLKIALKVLRYLKGNPGKGTHIVKQPNTSLEAFIDADWTKCLVTIKSVIGYLISWKSKKQNTLLKYSAEFEYRAMAFVTLEVVWILKILKDLEWEHVLLVKKFCDSQAAIKIAANPVFHERKKHLEIDLHLVRQNFLSVGDALFVDKNDEVVNLPKKVKVCDNLDAHVPKEQAKDELDVDILTNGVGNDTDAGVPEMKVGVRGHDTMNKDVKRTATLLMIFPKKNEVYVMDMEDLYQQHPEYDKAHDGDHDLPKIDDVHQLMMTGQDHNHDHDQPHTKCDKVHDHAPKSDEVANDLLKNEVNNVPKNDEVLDHLIRIDRANGDHDVCDLETTNDIYKHDRINNEVDDDLAVQVLEVKDLVKKLHINNDVVEKEDVRDDLYVHVLDIKHHVHLKNENDLHEHNGDCLMDEIIDDDHVDYKNDSAKMKDCVHGKLVENGCAHDHHTDAKKDGHNGDNHYFIKDEVDHDNDDLHLLDIKAHVHDDDDDHIMMNNMKELAIL</sequence>
<keyword evidence="3" id="KW-1185">Reference proteome</keyword>
<evidence type="ECO:0000313" key="2">
    <source>
        <dbReference type="EMBL" id="GJT12897.1"/>
    </source>
</evidence>
<dbReference type="Proteomes" id="UP001151760">
    <property type="component" value="Unassembled WGS sequence"/>
</dbReference>
<protein>
    <submittedName>
        <fullName evidence="2">Ribonuclease H-like domain-containing protein</fullName>
    </submittedName>
</protein>
<dbReference type="InterPro" id="IPR013103">
    <property type="entry name" value="RVT_2"/>
</dbReference>
<dbReference type="SUPFAM" id="SSF56672">
    <property type="entry name" value="DNA/RNA polymerases"/>
    <property type="match status" value="1"/>
</dbReference>
<dbReference type="InterPro" id="IPR043502">
    <property type="entry name" value="DNA/RNA_pol_sf"/>
</dbReference>
<evidence type="ECO:0000313" key="3">
    <source>
        <dbReference type="Proteomes" id="UP001151760"/>
    </source>
</evidence>
<feature type="domain" description="Reverse transcriptase Ty1/copia-type" evidence="1">
    <location>
        <begin position="10"/>
        <end position="90"/>
    </location>
</feature>
<name>A0ABQ5BGN4_9ASTR</name>
<gene>
    <name evidence="2" type="ORF">Tco_0859939</name>
</gene>
<organism evidence="2 3">
    <name type="scientific">Tanacetum coccineum</name>
    <dbReference type="NCBI Taxonomy" id="301880"/>
    <lineage>
        <taxon>Eukaryota</taxon>
        <taxon>Viridiplantae</taxon>
        <taxon>Streptophyta</taxon>
        <taxon>Embryophyta</taxon>
        <taxon>Tracheophyta</taxon>
        <taxon>Spermatophyta</taxon>
        <taxon>Magnoliopsida</taxon>
        <taxon>eudicotyledons</taxon>
        <taxon>Gunneridae</taxon>
        <taxon>Pentapetalae</taxon>
        <taxon>asterids</taxon>
        <taxon>campanulids</taxon>
        <taxon>Asterales</taxon>
        <taxon>Asteraceae</taxon>
        <taxon>Asteroideae</taxon>
        <taxon>Anthemideae</taxon>
        <taxon>Anthemidinae</taxon>
        <taxon>Tanacetum</taxon>
    </lineage>
</organism>
<dbReference type="CDD" id="cd09272">
    <property type="entry name" value="RNase_HI_RT_Ty1"/>
    <property type="match status" value="1"/>
</dbReference>
<comment type="caution">
    <text evidence="2">The sequence shown here is derived from an EMBL/GenBank/DDBJ whole genome shotgun (WGS) entry which is preliminary data.</text>
</comment>
<reference evidence="2" key="2">
    <citation type="submission" date="2022-01" db="EMBL/GenBank/DDBJ databases">
        <authorList>
            <person name="Yamashiro T."/>
            <person name="Shiraishi A."/>
            <person name="Satake H."/>
            <person name="Nakayama K."/>
        </authorList>
    </citation>
    <scope>NUCLEOTIDE SEQUENCE</scope>
</reference>
<accession>A0ABQ5BGN4</accession>
<proteinExistence type="predicted"/>
<dbReference type="PANTHER" id="PTHR11439:SF508">
    <property type="entry name" value="RNA-DIRECTED DNA POLYMERASE"/>
    <property type="match status" value="1"/>
</dbReference>
<dbReference type="Pfam" id="PF07727">
    <property type="entry name" value="RVT_2"/>
    <property type="match status" value="1"/>
</dbReference>